<proteinExistence type="predicted"/>
<protein>
    <submittedName>
        <fullName evidence="1">Uncharacterized protein</fullName>
    </submittedName>
</protein>
<organism evidence="1 2">
    <name type="scientific">Mya arenaria</name>
    <name type="common">Soft-shell clam</name>
    <dbReference type="NCBI Taxonomy" id="6604"/>
    <lineage>
        <taxon>Eukaryota</taxon>
        <taxon>Metazoa</taxon>
        <taxon>Spiralia</taxon>
        <taxon>Lophotrochozoa</taxon>
        <taxon>Mollusca</taxon>
        <taxon>Bivalvia</taxon>
        <taxon>Autobranchia</taxon>
        <taxon>Heteroconchia</taxon>
        <taxon>Euheterodonta</taxon>
        <taxon>Imparidentia</taxon>
        <taxon>Neoheterodontei</taxon>
        <taxon>Myida</taxon>
        <taxon>Myoidea</taxon>
        <taxon>Myidae</taxon>
        <taxon>Mya</taxon>
    </lineage>
</organism>
<sequence length="174" mass="20497">MAHIVNIEPSHPSAYNNRCQQHRHNSPADTISEYWRRNLYIPFVYHLSMELSDRQIEDGDRFNAQYLIPNEIGHLNDVIVQSIYVTFERDLPAESLEEFQREVCRWRNRCDSDGLVHNTIGIFVVGWRISIRHSSIKRSCRVKYKFQDRQVSKKNFKMLTSTHSSYAEGIPSVI</sequence>
<reference evidence="1" key="1">
    <citation type="submission" date="2022-11" db="EMBL/GenBank/DDBJ databases">
        <title>Centuries of genome instability and evolution in soft-shell clam transmissible cancer (bioRxiv).</title>
        <authorList>
            <person name="Hart S.F.M."/>
            <person name="Yonemitsu M.A."/>
            <person name="Giersch R.M."/>
            <person name="Beal B.F."/>
            <person name="Arriagada G."/>
            <person name="Davis B.W."/>
            <person name="Ostrander E.A."/>
            <person name="Goff S.P."/>
            <person name="Metzger M.J."/>
        </authorList>
    </citation>
    <scope>NUCLEOTIDE SEQUENCE</scope>
    <source>
        <strain evidence="1">MELC-2E11</strain>
        <tissue evidence="1">Siphon/mantle</tissue>
    </source>
</reference>
<evidence type="ECO:0000313" key="2">
    <source>
        <dbReference type="Proteomes" id="UP001164746"/>
    </source>
</evidence>
<name>A0ABY7EJU4_MYAAR</name>
<keyword evidence="2" id="KW-1185">Reference proteome</keyword>
<accession>A0ABY7EJU4</accession>
<dbReference type="EMBL" id="CP111017">
    <property type="protein sequence ID" value="WAR08918.1"/>
    <property type="molecule type" value="Genomic_DNA"/>
</dbReference>
<evidence type="ECO:0000313" key="1">
    <source>
        <dbReference type="EMBL" id="WAR08918.1"/>
    </source>
</evidence>
<dbReference type="Proteomes" id="UP001164746">
    <property type="component" value="Chromosome 6"/>
</dbReference>
<gene>
    <name evidence="1" type="ORF">MAR_018876</name>
</gene>